<proteinExistence type="predicted"/>
<name>A0A848MCG6_PAELE</name>
<organism evidence="2 3">
    <name type="scientific">Paenibacillus lemnae</name>
    <dbReference type="NCBI Taxonomy" id="1330551"/>
    <lineage>
        <taxon>Bacteria</taxon>
        <taxon>Bacillati</taxon>
        <taxon>Bacillota</taxon>
        <taxon>Bacilli</taxon>
        <taxon>Bacillales</taxon>
        <taxon>Paenibacillaceae</taxon>
        <taxon>Paenibacillus</taxon>
    </lineage>
</organism>
<feature type="transmembrane region" description="Helical" evidence="1">
    <location>
        <begin position="65"/>
        <end position="86"/>
    </location>
</feature>
<sequence length="87" mass="9645">MKWFVTCIFLISLLMLLITVFKKKLGISWLTWFGSHLALSAMAIYIINFSGLISEVYIPLNPMTVGTVMMLGLPGIAVLIGLKLTLI</sequence>
<evidence type="ECO:0000313" key="2">
    <source>
        <dbReference type="EMBL" id="NMO97929.1"/>
    </source>
</evidence>
<dbReference type="EMBL" id="JABBPN010000025">
    <property type="protein sequence ID" value="NMO97929.1"/>
    <property type="molecule type" value="Genomic_DNA"/>
</dbReference>
<dbReference type="AlphaFoldDB" id="A0A848MCG6"/>
<feature type="transmembrane region" description="Helical" evidence="1">
    <location>
        <begin position="32"/>
        <end position="53"/>
    </location>
</feature>
<reference evidence="2 3" key="1">
    <citation type="submission" date="2020-04" db="EMBL/GenBank/DDBJ databases">
        <title>Paenibacillus algicola sp. nov., a novel marine bacterium producing alginate lyase.</title>
        <authorList>
            <person name="Huang H."/>
        </authorList>
    </citation>
    <scope>NUCLEOTIDE SEQUENCE [LARGE SCALE GENOMIC DNA]</scope>
    <source>
        <strain evidence="2 3">L7-75</strain>
    </source>
</reference>
<evidence type="ECO:0000313" key="3">
    <source>
        <dbReference type="Proteomes" id="UP000565468"/>
    </source>
</evidence>
<keyword evidence="1" id="KW-0472">Membrane</keyword>
<keyword evidence="3" id="KW-1185">Reference proteome</keyword>
<keyword evidence="1" id="KW-0812">Transmembrane</keyword>
<protein>
    <submittedName>
        <fullName evidence="2">Pro-sigmaK processing inhibitor BofA</fullName>
    </submittedName>
</protein>
<gene>
    <name evidence="2" type="ORF">HII30_19395</name>
</gene>
<dbReference type="InterPro" id="IPR010001">
    <property type="entry name" value="BofA"/>
</dbReference>
<comment type="caution">
    <text evidence="2">The sequence shown here is derived from an EMBL/GenBank/DDBJ whole genome shotgun (WGS) entry which is preliminary data.</text>
</comment>
<dbReference type="Proteomes" id="UP000565468">
    <property type="component" value="Unassembled WGS sequence"/>
</dbReference>
<dbReference type="RefSeq" id="WP_169506698.1">
    <property type="nucleotide sequence ID" value="NZ_JABBPN010000025.1"/>
</dbReference>
<keyword evidence="1" id="KW-1133">Transmembrane helix</keyword>
<dbReference type="Pfam" id="PF07441">
    <property type="entry name" value="BofA"/>
    <property type="match status" value="1"/>
</dbReference>
<evidence type="ECO:0000256" key="1">
    <source>
        <dbReference type="SAM" id="Phobius"/>
    </source>
</evidence>
<accession>A0A848MCG6</accession>